<dbReference type="GO" id="GO:0022857">
    <property type="term" value="F:transmembrane transporter activity"/>
    <property type="evidence" value="ECO:0007669"/>
    <property type="project" value="UniProtKB-ARBA"/>
</dbReference>
<keyword evidence="3" id="KW-0067">ATP-binding</keyword>
<dbReference type="InterPro" id="IPR015854">
    <property type="entry name" value="ABC_transpr_LolD-like"/>
</dbReference>
<dbReference type="Proteomes" id="UP000177954">
    <property type="component" value="Unassembled WGS sequence"/>
</dbReference>
<dbReference type="GO" id="GO:0005524">
    <property type="term" value="F:ATP binding"/>
    <property type="evidence" value="ECO:0007669"/>
    <property type="project" value="UniProtKB-KW"/>
</dbReference>
<dbReference type="InterPro" id="IPR003593">
    <property type="entry name" value="AAA+_ATPase"/>
</dbReference>
<dbReference type="InterPro" id="IPR003439">
    <property type="entry name" value="ABC_transporter-like_ATP-bd"/>
</dbReference>
<dbReference type="GO" id="GO:0098796">
    <property type="term" value="C:membrane protein complex"/>
    <property type="evidence" value="ECO:0007669"/>
    <property type="project" value="UniProtKB-ARBA"/>
</dbReference>
<evidence type="ECO:0000256" key="1">
    <source>
        <dbReference type="ARBA" id="ARBA00022448"/>
    </source>
</evidence>
<proteinExistence type="predicted"/>
<dbReference type="PROSITE" id="PS00211">
    <property type="entry name" value="ABC_TRANSPORTER_1"/>
    <property type="match status" value="1"/>
</dbReference>
<feature type="domain" description="ABC transporter" evidence="4">
    <location>
        <begin position="2"/>
        <end position="225"/>
    </location>
</feature>
<dbReference type="InterPro" id="IPR017871">
    <property type="entry name" value="ABC_transporter-like_CS"/>
</dbReference>
<dbReference type="SUPFAM" id="SSF52540">
    <property type="entry name" value="P-loop containing nucleoside triphosphate hydrolases"/>
    <property type="match status" value="1"/>
</dbReference>
<keyword evidence="2" id="KW-0547">Nucleotide-binding</keyword>
<reference evidence="5 6" key="1">
    <citation type="journal article" date="2016" name="Nat. Commun.">
        <title>Thousands of microbial genomes shed light on interconnected biogeochemical processes in an aquifer system.</title>
        <authorList>
            <person name="Anantharaman K."/>
            <person name="Brown C.T."/>
            <person name="Hug L.A."/>
            <person name="Sharon I."/>
            <person name="Castelle C.J."/>
            <person name="Probst A.J."/>
            <person name="Thomas B.C."/>
            <person name="Singh A."/>
            <person name="Wilkins M.J."/>
            <person name="Karaoz U."/>
            <person name="Brodie E.L."/>
            <person name="Williams K.H."/>
            <person name="Hubbard S.S."/>
            <person name="Banfield J.F."/>
        </authorList>
    </citation>
    <scope>NUCLEOTIDE SEQUENCE [LARGE SCALE GENOMIC DNA]</scope>
</reference>
<protein>
    <submittedName>
        <fullName evidence="5">ABC transporter</fullName>
    </submittedName>
</protein>
<dbReference type="EMBL" id="MHNZ01000043">
    <property type="protein sequence ID" value="OGZ54847.1"/>
    <property type="molecule type" value="Genomic_DNA"/>
</dbReference>
<evidence type="ECO:0000259" key="4">
    <source>
        <dbReference type="PROSITE" id="PS50893"/>
    </source>
</evidence>
<dbReference type="InterPro" id="IPR027417">
    <property type="entry name" value="P-loop_NTPase"/>
</dbReference>
<comment type="caution">
    <text evidence="5">The sequence shown here is derived from an EMBL/GenBank/DDBJ whole genome shotgun (WGS) entry which is preliminary data.</text>
</comment>
<dbReference type="CDD" id="cd03255">
    <property type="entry name" value="ABC_MJ0796_LolCDE_FtsE"/>
    <property type="match status" value="1"/>
</dbReference>
<dbReference type="GO" id="GO:0005886">
    <property type="term" value="C:plasma membrane"/>
    <property type="evidence" value="ECO:0007669"/>
    <property type="project" value="TreeGrafter"/>
</dbReference>
<dbReference type="Pfam" id="PF00005">
    <property type="entry name" value="ABC_tran"/>
    <property type="match status" value="1"/>
</dbReference>
<sequence length="226" mass="25090">MIEVHNLERTYPGKVPTHALRGVSFSVEEGEFVAIMGKSGSGKSTLLHQLALLDMPTGGSVAIDGKDVLALSEHEKTKFRLANVGYVFQEYAVLNELTALENVALPLRVRGTAESSHANEKATMLLERVGLDHRLHHYPSELSGGEQQRVAIARSLINKPRILLADEPCANLDTASSETVLKLLHDLNKTLNQTIIMISHEPEDRKWVKRIVWLKDGVIDHIEDVH</sequence>
<dbReference type="PROSITE" id="PS50893">
    <property type="entry name" value="ABC_TRANSPORTER_2"/>
    <property type="match status" value="1"/>
</dbReference>
<gene>
    <name evidence="5" type="ORF">A3J04_02390</name>
</gene>
<dbReference type="FunFam" id="3.40.50.300:FF:000032">
    <property type="entry name" value="Export ABC transporter ATP-binding protein"/>
    <property type="match status" value="1"/>
</dbReference>
<dbReference type="SMART" id="SM00382">
    <property type="entry name" value="AAA"/>
    <property type="match status" value="1"/>
</dbReference>
<evidence type="ECO:0000256" key="2">
    <source>
        <dbReference type="ARBA" id="ARBA00022741"/>
    </source>
</evidence>
<organism evidence="5 6">
    <name type="scientific">Candidatus Ryanbacteria bacterium RIFCSPLOWO2_02_FULL_47_14</name>
    <dbReference type="NCBI Taxonomy" id="1802129"/>
    <lineage>
        <taxon>Bacteria</taxon>
        <taxon>Candidatus Ryaniibacteriota</taxon>
    </lineage>
</organism>
<evidence type="ECO:0000313" key="5">
    <source>
        <dbReference type="EMBL" id="OGZ54847.1"/>
    </source>
</evidence>
<keyword evidence="1" id="KW-0813">Transport</keyword>
<dbReference type="GO" id="GO:0016887">
    <property type="term" value="F:ATP hydrolysis activity"/>
    <property type="evidence" value="ECO:0007669"/>
    <property type="project" value="InterPro"/>
</dbReference>
<dbReference type="Gene3D" id="3.40.50.300">
    <property type="entry name" value="P-loop containing nucleotide triphosphate hydrolases"/>
    <property type="match status" value="1"/>
</dbReference>
<dbReference type="PANTHER" id="PTHR24220">
    <property type="entry name" value="IMPORT ATP-BINDING PROTEIN"/>
    <property type="match status" value="1"/>
</dbReference>
<dbReference type="InterPro" id="IPR017911">
    <property type="entry name" value="MacB-like_ATP-bd"/>
</dbReference>
<evidence type="ECO:0000256" key="3">
    <source>
        <dbReference type="ARBA" id="ARBA00022840"/>
    </source>
</evidence>
<name>A0A1G2GXA5_9BACT</name>
<dbReference type="PANTHER" id="PTHR24220:SF86">
    <property type="entry name" value="ABC TRANSPORTER ABCH.1"/>
    <property type="match status" value="1"/>
</dbReference>
<dbReference type="STRING" id="1802129.A3J04_02390"/>
<dbReference type="AlphaFoldDB" id="A0A1G2GXA5"/>
<accession>A0A1G2GXA5</accession>
<evidence type="ECO:0000313" key="6">
    <source>
        <dbReference type="Proteomes" id="UP000177954"/>
    </source>
</evidence>